<evidence type="ECO:0000256" key="1">
    <source>
        <dbReference type="SAM" id="MobiDB-lite"/>
    </source>
</evidence>
<name>A0AA35KLX8_9SAUR</name>
<sequence length="263" mass="29354">MSRSQQRIHLEQQGSQAPNGKLPEISCIPECRPVISQTPKEQKLPILKSEQRFLDKKVSGKSFGGHLFENSWKHAVIKTKRIKQAEYTSAYGLRDSDENAAMPSLAQAIPNPSPVAQKTQGAAHIFPDSYYSNDDPGLQPFVLPCTSSQYFIESCYKSRGDTAMGDAYKRGSFTWKPGPLKTSGMHGGAGELGAVRLKKYNRCSSLISFPEGSKFKPGYRFTDPVTGAPPQFLQRLSQLAALECETIHQERTRRLRKAKRQMM</sequence>
<accession>A0AA35KLX8</accession>
<gene>
    <name evidence="2" type="ORF">PODLI_1B016739</name>
</gene>
<dbReference type="InterPro" id="IPR040505">
    <property type="entry name" value="DUF5537"/>
</dbReference>
<dbReference type="AlphaFoldDB" id="A0AA35KLX8"/>
<proteinExistence type="predicted"/>
<dbReference type="EMBL" id="OX395132">
    <property type="protein sequence ID" value="CAI5779373.1"/>
    <property type="molecule type" value="Genomic_DNA"/>
</dbReference>
<dbReference type="Pfam" id="PF17690">
    <property type="entry name" value="DUF5537"/>
    <property type="match status" value="2"/>
</dbReference>
<organism evidence="2 3">
    <name type="scientific">Podarcis lilfordi</name>
    <name type="common">Lilford's wall lizard</name>
    <dbReference type="NCBI Taxonomy" id="74358"/>
    <lineage>
        <taxon>Eukaryota</taxon>
        <taxon>Metazoa</taxon>
        <taxon>Chordata</taxon>
        <taxon>Craniata</taxon>
        <taxon>Vertebrata</taxon>
        <taxon>Euteleostomi</taxon>
        <taxon>Lepidosauria</taxon>
        <taxon>Squamata</taxon>
        <taxon>Bifurcata</taxon>
        <taxon>Unidentata</taxon>
        <taxon>Episquamata</taxon>
        <taxon>Laterata</taxon>
        <taxon>Lacertibaenia</taxon>
        <taxon>Lacertidae</taxon>
        <taxon>Podarcis</taxon>
    </lineage>
</organism>
<evidence type="ECO:0000313" key="3">
    <source>
        <dbReference type="Proteomes" id="UP001178461"/>
    </source>
</evidence>
<evidence type="ECO:0000313" key="2">
    <source>
        <dbReference type="EMBL" id="CAI5779373.1"/>
    </source>
</evidence>
<dbReference type="Proteomes" id="UP001178461">
    <property type="component" value="Chromosome 7"/>
</dbReference>
<feature type="compositionally biased region" description="Polar residues" evidence="1">
    <location>
        <begin position="1"/>
        <end position="18"/>
    </location>
</feature>
<reference evidence="2" key="1">
    <citation type="submission" date="2022-12" db="EMBL/GenBank/DDBJ databases">
        <authorList>
            <person name="Alioto T."/>
            <person name="Alioto T."/>
            <person name="Gomez Garrido J."/>
        </authorList>
    </citation>
    <scope>NUCLEOTIDE SEQUENCE</scope>
</reference>
<protein>
    <submittedName>
        <fullName evidence="2">Uncharacterized protein</fullName>
    </submittedName>
</protein>
<keyword evidence="3" id="KW-1185">Reference proteome</keyword>
<feature type="region of interest" description="Disordered" evidence="1">
    <location>
        <begin position="1"/>
        <end position="23"/>
    </location>
</feature>